<evidence type="ECO:0000256" key="1">
    <source>
        <dbReference type="ARBA" id="ARBA00004571"/>
    </source>
</evidence>
<keyword evidence="10" id="KW-1185">Reference proteome</keyword>
<evidence type="ECO:0000256" key="2">
    <source>
        <dbReference type="ARBA" id="ARBA00022448"/>
    </source>
</evidence>
<dbReference type="NCBIfam" id="TIGR04056">
    <property type="entry name" value="OMP_RagA_SusC"/>
    <property type="match status" value="1"/>
</dbReference>
<dbReference type="InterPro" id="IPR012910">
    <property type="entry name" value="Plug_dom"/>
</dbReference>
<dbReference type="Gene3D" id="2.170.130.10">
    <property type="entry name" value="TonB-dependent receptor, plug domain"/>
    <property type="match status" value="1"/>
</dbReference>
<dbReference type="Proteomes" id="UP000240971">
    <property type="component" value="Unassembled WGS sequence"/>
</dbReference>
<dbReference type="Gene3D" id="2.40.170.20">
    <property type="entry name" value="TonB-dependent receptor, beta-barrel domain"/>
    <property type="match status" value="1"/>
</dbReference>
<evidence type="ECO:0000256" key="7">
    <source>
        <dbReference type="PROSITE-ProRule" id="PRU01360"/>
    </source>
</evidence>
<dbReference type="InterPro" id="IPR008969">
    <property type="entry name" value="CarboxyPept-like_regulatory"/>
</dbReference>
<dbReference type="AlphaFoldDB" id="A0A2P8HLW1"/>
<name>A0A2P8HLW1_CHINA</name>
<evidence type="ECO:0000313" key="9">
    <source>
        <dbReference type="EMBL" id="PSL47204.1"/>
    </source>
</evidence>
<keyword evidence="6 7" id="KW-0998">Cell outer membrane</keyword>
<dbReference type="InterPro" id="IPR036942">
    <property type="entry name" value="Beta-barrel_TonB_sf"/>
</dbReference>
<dbReference type="InterPro" id="IPR023997">
    <property type="entry name" value="TonB-dep_OMP_SusC/RagA_CS"/>
</dbReference>
<comment type="subcellular location">
    <subcellularLocation>
        <location evidence="1 7">Cell outer membrane</location>
        <topology evidence="1 7">Multi-pass membrane protein</topology>
    </subcellularLocation>
</comment>
<evidence type="ECO:0000256" key="4">
    <source>
        <dbReference type="ARBA" id="ARBA00022692"/>
    </source>
</evidence>
<dbReference type="RefSeq" id="WP_106527679.1">
    <property type="nucleotide sequence ID" value="NZ_PYAW01000002.1"/>
</dbReference>
<proteinExistence type="inferred from homology"/>
<evidence type="ECO:0000256" key="6">
    <source>
        <dbReference type="ARBA" id="ARBA00023237"/>
    </source>
</evidence>
<evidence type="ECO:0000256" key="3">
    <source>
        <dbReference type="ARBA" id="ARBA00022452"/>
    </source>
</evidence>
<dbReference type="Pfam" id="PF13715">
    <property type="entry name" value="CarbopepD_reg_2"/>
    <property type="match status" value="1"/>
</dbReference>
<dbReference type="SMART" id="SM00965">
    <property type="entry name" value="STN"/>
    <property type="match status" value="1"/>
</dbReference>
<dbReference type="InterPro" id="IPR011662">
    <property type="entry name" value="Secretin/TonB_short_N"/>
</dbReference>
<dbReference type="InterPro" id="IPR039426">
    <property type="entry name" value="TonB-dep_rcpt-like"/>
</dbReference>
<evidence type="ECO:0000256" key="5">
    <source>
        <dbReference type="ARBA" id="ARBA00023136"/>
    </source>
</evidence>
<dbReference type="NCBIfam" id="TIGR04057">
    <property type="entry name" value="SusC_RagA_signa"/>
    <property type="match status" value="1"/>
</dbReference>
<reference evidence="9 10" key="1">
    <citation type="submission" date="2018-03" db="EMBL/GenBank/DDBJ databases">
        <title>Genomic Encyclopedia of Archaeal and Bacterial Type Strains, Phase II (KMG-II): from individual species to whole genera.</title>
        <authorList>
            <person name="Goeker M."/>
        </authorList>
    </citation>
    <scope>NUCLEOTIDE SEQUENCE [LARGE SCALE GENOMIC DNA]</scope>
    <source>
        <strain evidence="9 10">DSM 24859</strain>
    </source>
</reference>
<organism evidence="9 10">
    <name type="scientific">Chitinophaga niastensis</name>
    <dbReference type="NCBI Taxonomy" id="536980"/>
    <lineage>
        <taxon>Bacteria</taxon>
        <taxon>Pseudomonadati</taxon>
        <taxon>Bacteroidota</taxon>
        <taxon>Chitinophagia</taxon>
        <taxon>Chitinophagales</taxon>
        <taxon>Chitinophagaceae</taxon>
        <taxon>Chitinophaga</taxon>
    </lineage>
</organism>
<dbReference type="Pfam" id="PF07715">
    <property type="entry name" value="Plug"/>
    <property type="match status" value="1"/>
</dbReference>
<comment type="caution">
    <text evidence="9">The sequence shown here is derived from an EMBL/GenBank/DDBJ whole genome shotgun (WGS) entry which is preliminary data.</text>
</comment>
<dbReference type="InterPro" id="IPR023996">
    <property type="entry name" value="TonB-dep_OMP_SusC/RagA"/>
</dbReference>
<protein>
    <submittedName>
        <fullName evidence="9">TonB-linked SusC/RagA family outer membrane protein</fullName>
    </submittedName>
</protein>
<dbReference type="Pfam" id="PF07660">
    <property type="entry name" value="STN"/>
    <property type="match status" value="1"/>
</dbReference>
<dbReference type="InterPro" id="IPR037066">
    <property type="entry name" value="Plug_dom_sf"/>
</dbReference>
<keyword evidence="2 7" id="KW-0813">Transport</keyword>
<dbReference type="SUPFAM" id="SSF56935">
    <property type="entry name" value="Porins"/>
    <property type="match status" value="1"/>
</dbReference>
<dbReference type="SUPFAM" id="SSF49464">
    <property type="entry name" value="Carboxypeptidase regulatory domain-like"/>
    <property type="match status" value="1"/>
</dbReference>
<feature type="domain" description="Secretin/TonB short N-terminal" evidence="8">
    <location>
        <begin position="70"/>
        <end position="122"/>
    </location>
</feature>
<dbReference type="OrthoDB" id="9768177at2"/>
<dbReference type="EMBL" id="PYAW01000002">
    <property type="protein sequence ID" value="PSL47204.1"/>
    <property type="molecule type" value="Genomic_DNA"/>
</dbReference>
<evidence type="ECO:0000259" key="8">
    <source>
        <dbReference type="SMART" id="SM00965"/>
    </source>
</evidence>
<gene>
    <name evidence="9" type="ORF">CLV51_10249</name>
</gene>
<dbReference type="PROSITE" id="PS52016">
    <property type="entry name" value="TONB_DEPENDENT_REC_3"/>
    <property type="match status" value="1"/>
</dbReference>
<sequence length="1191" mass="133229">MKKNSPRDAHAVQPERSIICRIVKLAFLFLFACSIHASAVALTQNARLSLHLKTVPLTKVFSAIEQQTDVRFVYSSNIIPSDKRVTVDVDHVTVTDILKQVLHGTGLDFSSTTNNLIVIGLKQAPQKKDRIIKGKIFDEAHNPVPGVNVMLKNLQAGCNTNANGEFTLAVTEDNPVLLISCMGFMSKTFTVGEQTYIEIILSPNISLLQQVVVTGYQTIAKERSAGSFTKVDGAQIQHKSGSMNVVDRLEGLVPGFAVNNSAGADKFLIRGVSSVNASRQPLFVVDNVPMSNDYIASFVNPNDVESITFLKDATAASIWGANAANGVVVITTKMGKTQPRRIKVNYDGFVSFKGLPDYSYQHKMNSPQFINAAKEVFNPAAYPWKTVTAPGPINSDPKVYPHEQVLYDLNNGIINQATANTRLDSLASLNNRGQIYQYLQQPALLTNHSLSFTGGSQFHSYYGSIAYTNQENNSKASLNRYMLNLRQDFIFSKNVKADITVNVSQQKRDTFQIPSLPDLNTYLPYAMLADAGGNPLSQADLMMYKPYRQAAEQKSGLNLDYYPLKESGYTSKNEATTGAVRVNTGLNIKLLKGLTYDGRFQYQQINNNAYTFYDQQSYQTRYELVHFTQAAITPGGKPTYYLPETGGQYQSSNSQNIAWTVRNQLMYDNVFKQDHQLTLLAGTEVRGDRTRLFRSLRRGFDFQTQTYNVYDEKTLQVAGVTKPVIGNNSATKSTLSSSPVIINEIETRFFSMYANGAYTYKQRYNLNGSIRMDQSNLFGTEKSQQYKPIWSVGAGWLISNEAFFDVKPVNRLNLRLTYGLGGNSPQPGSGSTMDIVLAESSPLFNGMGIGYRPLLPGNKMLSWERTKMVNAGIDFDLFKSRISGAIDVYQKKTVDLLGSQPLDRTAGWYYGYANLGDMINKGIDIQINSRNIDHGRFSWNTLFTLGYNKNKVLQLKRTSALTSSDKVNVGFVEGYPAYSFFAYKWAGLDGMGDPQVTTADGKLVKNTSGIVAADLNYAGISQPQWYGGITNTFRYRNFDLSFLVIYNLGYQMRRDVNTFYSGRLTGNIPVSFEDRWKQPGDETKTNIPSYVPLSSDNISRRSTDLYKQADINIVRADYMKLRDLTLAYNLPSRIVDRAWMESCRIYTQLNNVMLWKMNKDGIDPEYFNLMYGTRSAAMKPFFTVGVNVRFK</sequence>
<evidence type="ECO:0000313" key="10">
    <source>
        <dbReference type="Proteomes" id="UP000240971"/>
    </source>
</evidence>
<keyword evidence="4 7" id="KW-0812">Transmembrane</keyword>
<dbReference type="GO" id="GO:0009279">
    <property type="term" value="C:cell outer membrane"/>
    <property type="evidence" value="ECO:0007669"/>
    <property type="project" value="UniProtKB-SubCell"/>
</dbReference>
<keyword evidence="3 7" id="KW-1134">Transmembrane beta strand</keyword>
<accession>A0A2P8HLW1</accession>
<dbReference type="Gene3D" id="2.60.40.1120">
    <property type="entry name" value="Carboxypeptidase-like, regulatory domain"/>
    <property type="match status" value="1"/>
</dbReference>
<keyword evidence="5 7" id="KW-0472">Membrane</keyword>
<comment type="similarity">
    <text evidence="7">Belongs to the TonB-dependent receptor family.</text>
</comment>